<dbReference type="GO" id="GO:0030427">
    <property type="term" value="C:site of polarized growth"/>
    <property type="evidence" value="ECO:0007669"/>
    <property type="project" value="TreeGrafter"/>
</dbReference>
<sequence>MLTEDTAKSIGMHAYFPHVRRVFVDILRALDTQYGRPLMMTNTQNVNKEPDEMITGERKPRIELFRTCVAAVPRLIPDGMTSGELVDLLSRLTVHMDEELRGLSCCSLQSLVVDFPDWRQDVLWGLTQFVAKDVLDTFPQLMDHGLKMILTLLCAWKSAVSNTNSFPSSTLRLGKDYNELKVGPPDPHLTKRTDVCKSEPLSSVLHLVEALALITLCNYRLTTRRLSVLILKEVKSLLKILNCSENQPVIDVMDQCCAQVVEKCLPLLPPAEKTAVQAASNIDLQWLADRNSSTWTAGLFEDGSVKNSANYNFGVVDPWSICYFGFLERDRILSLCPIMTIHSWPIVFTRLNALYSVVDPTPLNDNRASLLRSATTVKKPPTERDAYMHLWKNYITFAFRVVPLVSNPIVRCASPDLSLSSSPDSLNTEKADNKLCPSSISPTTFYKLLVPHLRCEVTDIRDAAVYAIGNINGSALRDLLEELAIYIREAIDKKQENVRRRRRRDALRLQLMRLLEYIADNGTFGISPCVLDKDTQSLHPLLVEFIEGVRYYLENEPDKNSSAVYNLAQETVILLLESNPDVSPLLDWVVDKCYTGTSVVADAEGDKGRSTLDAILATTYCRSQTHLSRQLALLHPELTMPMFSEITYRFQSARPEVRQLLLQYLLPWLHNMELVDPNIPPTNAHIYQLIIEC</sequence>
<evidence type="ECO:0000259" key="1">
    <source>
        <dbReference type="Pfam" id="PF14222"/>
    </source>
</evidence>
<dbReference type="AlphaFoldDB" id="A0AAV8XHR8"/>
<accession>A0AAV8XHR8</accession>
<dbReference type="GO" id="GO:0005938">
    <property type="term" value="C:cell cortex"/>
    <property type="evidence" value="ECO:0007669"/>
    <property type="project" value="TreeGrafter"/>
</dbReference>
<dbReference type="EMBL" id="JAPWTK010000581">
    <property type="protein sequence ID" value="KAJ8938144.1"/>
    <property type="molecule type" value="Genomic_DNA"/>
</dbReference>
<dbReference type="GO" id="GO:0031175">
    <property type="term" value="P:neuron projection development"/>
    <property type="evidence" value="ECO:0007669"/>
    <property type="project" value="TreeGrafter"/>
</dbReference>
<proteinExistence type="predicted"/>
<organism evidence="2 3">
    <name type="scientific">Aromia moschata</name>
    <dbReference type="NCBI Taxonomy" id="1265417"/>
    <lineage>
        <taxon>Eukaryota</taxon>
        <taxon>Metazoa</taxon>
        <taxon>Ecdysozoa</taxon>
        <taxon>Arthropoda</taxon>
        <taxon>Hexapoda</taxon>
        <taxon>Insecta</taxon>
        <taxon>Pterygota</taxon>
        <taxon>Neoptera</taxon>
        <taxon>Endopterygota</taxon>
        <taxon>Coleoptera</taxon>
        <taxon>Polyphaga</taxon>
        <taxon>Cucujiformia</taxon>
        <taxon>Chrysomeloidea</taxon>
        <taxon>Cerambycidae</taxon>
        <taxon>Cerambycinae</taxon>
        <taxon>Callichromatini</taxon>
        <taxon>Aromia</taxon>
    </lineage>
</organism>
<dbReference type="InterPro" id="IPR039867">
    <property type="entry name" value="Furry/Tao3/Mor2"/>
</dbReference>
<dbReference type="InterPro" id="IPR016024">
    <property type="entry name" value="ARM-type_fold"/>
</dbReference>
<reference evidence="2" key="1">
    <citation type="journal article" date="2023" name="Insect Mol. Biol.">
        <title>Genome sequencing provides insights into the evolution of gene families encoding plant cell wall-degrading enzymes in longhorned beetles.</title>
        <authorList>
            <person name="Shin N.R."/>
            <person name="Okamura Y."/>
            <person name="Kirsch R."/>
            <person name="Pauchet Y."/>
        </authorList>
    </citation>
    <scope>NUCLEOTIDE SEQUENCE</scope>
    <source>
        <strain evidence="2">AMC_N1</strain>
    </source>
</reference>
<protein>
    <recommendedName>
        <fullName evidence="1">Cell morphogenesis protein N-terminal domain-containing protein</fullName>
    </recommendedName>
</protein>
<keyword evidence="3" id="KW-1185">Reference proteome</keyword>
<evidence type="ECO:0000313" key="2">
    <source>
        <dbReference type="EMBL" id="KAJ8938144.1"/>
    </source>
</evidence>
<evidence type="ECO:0000313" key="3">
    <source>
        <dbReference type="Proteomes" id="UP001162162"/>
    </source>
</evidence>
<dbReference type="PANTHER" id="PTHR12295">
    <property type="entry name" value="FURRY-RELATED"/>
    <property type="match status" value="1"/>
</dbReference>
<feature type="domain" description="Cell morphogenesis protein N-terminal" evidence="1">
    <location>
        <begin position="3"/>
        <end position="156"/>
    </location>
</feature>
<dbReference type="GO" id="GO:0000902">
    <property type="term" value="P:cell morphogenesis"/>
    <property type="evidence" value="ECO:0007669"/>
    <property type="project" value="InterPro"/>
</dbReference>
<dbReference type="Pfam" id="PF14222">
    <property type="entry name" value="MOR2-PAG1_N"/>
    <property type="match status" value="1"/>
</dbReference>
<dbReference type="PANTHER" id="PTHR12295:SF30">
    <property type="entry name" value="PROTEIN FURRY"/>
    <property type="match status" value="1"/>
</dbReference>
<dbReference type="SUPFAM" id="SSF48371">
    <property type="entry name" value="ARM repeat"/>
    <property type="match status" value="1"/>
</dbReference>
<gene>
    <name evidence="2" type="ORF">NQ318_007004</name>
</gene>
<name>A0AAV8XHR8_9CUCU</name>
<dbReference type="Proteomes" id="UP001162162">
    <property type="component" value="Unassembled WGS sequence"/>
</dbReference>
<comment type="caution">
    <text evidence="2">The sequence shown here is derived from an EMBL/GenBank/DDBJ whole genome shotgun (WGS) entry which is preliminary data.</text>
</comment>
<dbReference type="InterPro" id="IPR025614">
    <property type="entry name" value="Cell_morpho_N"/>
</dbReference>